<name>A0A378ZRI2_9HYPH</name>
<dbReference type="RefSeq" id="WP_026355408.1">
    <property type="nucleotide sequence ID" value="NZ_UGSK01000001.1"/>
</dbReference>
<feature type="transmembrane region" description="Helical" evidence="1">
    <location>
        <begin position="124"/>
        <end position="145"/>
    </location>
</feature>
<reference evidence="2 3" key="1">
    <citation type="submission" date="2018-06" db="EMBL/GenBank/DDBJ databases">
        <authorList>
            <consortium name="Pathogen Informatics"/>
            <person name="Doyle S."/>
        </authorList>
    </citation>
    <scope>NUCLEOTIDE SEQUENCE [LARGE SCALE GENOMIC DNA]</scope>
    <source>
        <strain evidence="2 3">NCTC13350</strain>
    </source>
</reference>
<organism evidence="2 3">
    <name type="scientific">Pannonibacter phragmitetus</name>
    <dbReference type="NCBI Taxonomy" id="121719"/>
    <lineage>
        <taxon>Bacteria</taxon>
        <taxon>Pseudomonadati</taxon>
        <taxon>Pseudomonadota</taxon>
        <taxon>Alphaproteobacteria</taxon>
        <taxon>Hyphomicrobiales</taxon>
        <taxon>Stappiaceae</taxon>
        <taxon>Pannonibacter</taxon>
    </lineage>
</organism>
<proteinExistence type="predicted"/>
<accession>A0A378ZRI2</accession>
<protein>
    <submittedName>
        <fullName evidence="2">Predicted membrane protein</fullName>
    </submittedName>
</protein>
<dbReference type="OrthoDB" id="7676651at2"/>
<evidence type="ECO:0000256" key="1">
    <source>
        <dbReference type="SAM" id="Phobius"/>
    </source>
</evidence>
<feature type="transmembrane region" description="Helical" evidence="1">
    <location>
        <begin position="96"/>
        <end position="118"/>
    </location>
</feature>
<keyword evidence="1" id="KW-0472">Membrane</keyword>
<evidence type="ECO:0000313" key="2">
    <source>
        <dbReference type="EMBL" id="SUA99852.1"/>
    </source>
</evidence>
<feature type="transmembrane region" description="Helical" evidence="1">
    <location>
        <begin position="198"/>
        <end position="222"/>
    </location>
</feature>
<feature type="transmembrane region" description="Helical" evidence="1">
    <location>
        <begin position="21"/>
        <end position="46"/>
    </location>
</feature>
<dbReference type="InterPro" id="IPR010699">
    <property type="entry name" value="DUF1275"/>
</dbReference>
<evidence type="ECO:0000313" key="3">
    <source>
        <dbReference type="Proteomes" id="UP000255000"/>
    </source>
</evidence>
<keyword evidence="1" id="KW-1133">Transmembrane helix</keyword>
<sequence length="243" mass="25672">MTEERASRLGLFDPARPLTAIMLAFCACYVDVICVLGLFHTFTAFVTGTLVVLCTEIFTLPEDAKLKLVVLATFFAATLGWYQLIVRLKAAGHLRLAPLLVLEAALLAVFLLVTVLAGPLEHPLALATIAAVMISTLAMSLQNVIMSELLNYHAPTTFMTGNTMRLIAGLVSGWLATEPASPGEVADARARAIQHAQVILAFVGGGLMAGFGMMQAGFYALLLPAGILLTMAAAQRPVSSGQG</sequence>
<dbReference type="PROSITE" id="PS51257">
    <property type="entry name" value="PROKAR_LIPOPROTEIN"/>
    <property type="match status" value="1"/>
</dbReference>
<keyword evidence="1" id="KW-0812">Transmembrane</keyword>
<feature type="transmembrane region" description="Helical" evidence="1">
    <location>
        <begin position="66"/>
        <end position="84"/>
    </location>
</feature>
<dbReference type="PANTHER" id="PTHR37314">
    <property type="entry name" value="SLR0142 PROTEIN"/>
    <property type="match status" value="1"/>
</dbReference>
<dbReference type="EMBL" id="UGSK01000001">
    <property type="protein sequence ID" value="SUA99852.1"/>
    <property type="molecule type" value="Genomic_DNA"/>
</dbReference>
<dbReference type="Pfam" id="PF06912">
    <property type="entry name" value="DUF1275"/>
    <property type="match status" value="1"/>
</dbReference>
<dbReference type="AlphaFoldDB" id="A0A378ZRI2"/>
<gene>
    <name evidence="2" type="ORF">NCTC13350_00755</name>
</gene>
<dbReference type="Proteomes" id="UP000255000">
    <property type="component" value="Unassembled WGS sequence"/>
</dbReference>